<proteinExistence type="predicted"/>
<accession>A0ABW2SRP9</accession>
<comment type="caution">
    <text evidence="1">The sequence shown here is derived from an EMBL/GenBank/DDBJ whole genome shotgun (WGS) entry which is preliminary data.</text>
</comment>
<keyword evidence="2" id="KW-1185">Reference proteome</keyword>
<evidence type="ECO:0000313" key="2">
    <source>
        <dbReference type="Proteomes" id="UP001596527"/>
    </source>
</evidence>
<dbReference type="EMBL" id="JBHTEF010000001">
    <property type="protein sequence ID" value="MFC7582178.1"/>
    <property type="molecule type" value="Genomic_DNA"/>
</dbReference>
<organism evidence="1 2">
    <name type="scientific">Schaalia naturae</name>
    <dbReference type="NCBI Taxonomy" id="635203"/>
    <lineage>
        <taxon>Bacteria</taxon>
        <taxon>Bacillati</taxon>
        <taxon>Actinomycetota</taxon>
        <taxon>Actinomycetes</taxon>
        <taxon>Actinomycetales</taxon>
        <taxon>Actinomycetaceae</taxon>
        <taxon>Schaalia</taxon>
    </lineage>
</organism>
<protein>
    <submittedName>
        <fullName evidence="1">YbjN domain-containing protein</fullName>
    </submittedName>
</protein>
<reference evidence="2" key="1">
    <citation type="journal article" date="2019" name="Int. J. Syst. Evol. Microbiol.">
        <title>The Global Catalogue of Microorganisms (GCM) 10K type strain sequencing project: providing services to taxonomists for standard genome sequencing and annotation.</title>
        <authorList>
            <consortium name="The Broad Institute Genomics Platform"/>
            <consortium name="The Broad Institute Genome Sequencing Center for Infectious Disease"/>
            <person name="Wu L."/>
            <person name="Ma J."/>
        </authorList>
    </citation>
    <scope>NUCLEOTIDE SEQUENCE [LARGE SCALE GENOMIC DNA]</scope>
    <source>
        <strain evidence="2">CCUG 56698</strain>
    </source>
</reference>
<sequence length="165" mass="17727">MTHAPYAVPEDGVTPYPVDLDRLMRVFRQMGDTVDTLVEGRAAGAVFEGVPFLFTFDSQGRFLSVRAVWDTGLDPASCAQALFAAADGWNREKYFPTVYWMASETGSAQVCADFVLDTRPGVTDSQLADNLRAGISTGVSAIGYMKQAAGQALGWRPGSGTPHRG</sequence>
<dbReference type="RefSeq" id="WP_380976068.1">
    <property type="nucleotide sequence ID" value="NZ_JBHTEF010000001.1"/>
</dbReference>
<name>A0ABW2SRP9_9ACTO</name>
<dbReference type="InterPro" id="IPR019660">
    <property type="entry name" value="Put_sensory_transdc_reg_YbjN"/>
</dbReference>
<evidence type="ECO:0000313" key="1">
    <source>
        <dbReference type="EMBL" id="MFC7582178.1"/>
    </source>
</evidence>
<dbReference type="Proteomes" id="UP001596527">
    <property type="component" value="Unassembled WGS sequence"/>
</dbReference>
<dbReference type="Pfam" id="PF10722">
    <property type="entry name" value="YbjN"/>
    <property type="match status" value="1"/>
</dbReference>
<gene>
    <name evidence="1" type="ORF">ACFQWG_13345</name>
</gene>